<dbReference type="SUPFAM" id="SSF52058">
    <property type="entry name" value="L domain-like"/>
    <property type="match status" value="1"/>
</dbReference>
<evidence type="ECO:0000256" key="2">
    <source>
        <dbReference type="ARBA" id="ARBA00022737"/>
    </source>
</evidence>
<dbReference type="InterPro" id="IPR046959">
    <property type="entry name" value="PRK1-6/SRF4-like"/>
</dbReference>
<feature type="domain" description="Protein kinase" evidence="4">
    <location>
        <begin position="249"/>
        <end position="536"/>
    </location>
</feature>
<dbReference type="Gene3D" id="3.80.10.10">
    <property type="entry name" value="Ribonuclease Inhibitor"/>
    <property type="match status" value="1"/>
</dbReference>
<protein>
    <recommendedName>
        <fullName evidence="4">Protein kinase domain-containing protein</fullName>
    </recommendedName>
</protein>
<evidence type="ECO:0000256" key="1">
    <source>
        <dbReference type="ARBA" id="ARBA00022614"/>
    </source>
</evidence>
<dbReference type="Pfam" id="PF00560">
    <property type="entry name" value="LRR_1"/>
    <property type="match status" value="1"/>
</dbReference>
<evidence type="ECO:0000259" key="4">
    <source>
        <dbReference type="PROSITE" id="PS50011"/>
    </source>
</evidence>
<gene>
    <name evidence="5" type="ORF">HK105_204540</name>
</gene>
<dbReference type="InterPro" id="IPR000719">
    <property type="entry name" value="Prot_kinase_dom"/>
</dbReference>
<dbReference type="PANTHER" id="PTHR48007:SF4">
    <property type="entry name" value="LEUCINE-RICH REPEAT RECEPTOR-LIKE PROTEIN KINASE PXC1"/>
    <property type="match status" value="1"/>
</dbReference>
<dbReference type="SUPFAM" id="SSF56112">
    <property type="entry name" value="Protein kinase-like (PK-like)"/>
    <property type="match status" value="1"/>
</dbReference>
<keyword evidence="1" id="KW-0433">Leucine-rich repeat</keyword>
<organism evidence="5 6">
    <name type="scientific">Polyrhizophydium stewartii</name>
    <dbReference type="NCBI Taxonomy" id="2732419"/>
    <lineage>
        <taxon>Eukaryota</taxon>
        <taxon>Fungi</taxon>
        <taxon>Fungi incertae sedis</taxon>
        <taxon>Chytridiomycota</taxon>
        <taxon>Chytridiomycota incertae sedis</taxon>
        <taxon>Chytridiomycetes</taxon>
        <taxon>Rhizophydiales</taxon>
        <taxon>Rhizophydiales incertae sedis</taxon>
        <taxon>Polyrhizophydium</taxon>
    </lineage>
</organism>
<comment type="caution">
    <text evidence="5">The sequence shown here is derived from an EMBL/GenBank/DDBJ whole genome shotgun (WGS) entry which is preliminary data.</text>
</comment>
<sequence>MSAGAAQQAVLSARPPVPSPTPPQQRSPDPASDAHASIPLNVKGLVEAARRVRGSTHSLAALALHSTLVAAAFGTRIRLASAGNAAAPQAPPARTVEAVAAVLLHARQFSELLADMPLLRQLLRQLQTSRTVAMLHSQLERLSESMQLDVRKVEGVGQLAVDDLRNAVDKLLGLLDKDLIPTNQILDTLQDMELFLDELTNMLTVTSSETAGRVRGRVEMLRGSLLARAPWPLRPPAKWMVPRDGVFAAGGTDPVGHCTLGPLLTARIPTMPSHPAANGRTALGASSVPDAPTTPGAALLNFSFMFPRSVRLVTIVPVVAQKPVVDALAANMDRWRTLSHPNIAAPAGMCVNTDHPFLVLPHLHSDLFTIQAHQDGTEMSTKVRWIADIARGMRYLHSQHPPIVHGRLSLSNVLLDHTGCARIVGLGMEKTASWPQSQGRITWLPPELAKNTKSPLTLKSDVFAFGLTCASVLAGPLYASQESYQRALENWESISARPGRPPRISPFLWSLIERCWSVDPDDRPEFGHILVELSQIPGAVSQAEMGFMGVVAASDPAMSSAETRPRKRSFEADMLEKPASKHLRRQRSMSITSGPVLGPSLAPDEQIAVLLEVLPAFMAGKGITADNWRVKVNSFENDNTRTAIARDDEGNIVVLRGKIDELCAFPTKITTLSHLRTLALSSSKLTGRLPPEIGRLQNLKHCSLYWNHIEGEIPKELFTLRKLRSLLLGRNMLFGELPRDISQLKHLKELSLYLNKFSGPLPQELCEIKALEVL</sequence>
<feature type="region of interest" description="Disordered" evidence="3">
    <location>
        <begin position="1"/>
        <end position="36"/>
    </location>
</feature>
<dbReference type="InterPro" id="IPR011009">
    <property type="entry name" value="Kinase-like_dom_sf"/>
</dbReference>
<dbReference type="InterPro" id="IPR001611">
    <property type="entry name" value="Leu-rich_rpt"/>
</dbReference>
<evidence type="ECO:0000256" key="3">
    <source>
        <dbReference type="SAM" id="MobiDB-lite"/>
    </source>
</evidence>
<accession>A0ABR4N8R3</accession>
<proteinExistence type="predicted"/>
<evidence type="ECO:0000313" key="6">
    <source>
        <dbReference type="Proteomes" id="UP001527925"/>
    </source>
</evidence>
<dbReference type="InterPro" id="IPR032675">
    <property type="entry name" value="LRR_dom_sf"/>
</dbReference>
<dbReference type="InterPro" id="IPR001245">
    <property type="entry name" value="Ser-Thr/Tyr_kinase_cat_dom"/>
</dbReference>
<dbReference type="PROSITE" id="PS50011">
    <property type="entry name" value="PROTEIN_KINASE_DOM"/>
    <property type="match status" value="1"/>
</dbReference>
<dbReference type="Proteomes" id="UP001527925">
    <property type="component" value="Unassembled WGS sequence"/>
</dbReference>
<dbReference type="PANTHER" id="PTHR48007">
    <property type="entry name" value="LEUCINE-RICH REPEAT RECEPTOR-LIKE PROTEIN KINASE PXC1"/>
    <property type="match status" value="1"/>
</dbReference>
<feature type="compositionally biased region" description="Pro residues" evidence="3">
    <location>
        <begin position="15"/>
        <end position="25"/>
    </location>
</feature>
<name>A0ABR4N8R3_9FUNG</name>
<reference evidence="5 6" key="1">
    <citation type="submission" date="2023-09" db="EMBL/GenBank/DDBJ databases">
        <title>Pangenome analysis of Batrachochytrium dendrobatidis and related Chytrids.</title>
        <authorList>
            <person name="Yacoub M.N."/>
            <person name="Stajich J.E."/>
            <person name="James T.Y."/>
        </authorList>
    </citation>
    <scope>NUCLEOTIDE SEQUENCE [LARGE SCALE GENOMIC DNA]</scope>
    <source>
        <strain evidence="5 6">JEL0888</strain>
    </source>
</reference>
<keyword evidence="6" id="KW-1185">Reference proteome</keyword>
<dbReference type="Pfam" id="PF07714">
    <property type="entry name" value="PK_Tyr_Ser-Thr"/>
    <property type="match status" value="1"/>
</dbReference>
<keyword evidence="2" id="KW-0677">Repeat</keyword>
<dbReference type="Gene3D" id="1.10.510.10">
    <property type="entry name" value="Transferase(Phosphotransferase) domain 1"/>
    <property type="match status" value="1"/>
</dbReference>
<dbReference type="EMBL" id="JADGIZ020000020">
    <property type="protein sequence ID" value="KAL2915839.1"/>
    <property type="molecule type" value="Genomic_DNA"/>
</dbReference>
<evidence type="ECO:0000313" key="5">
    <source>
        <dbReference type="EMBL" id="KAL2915839.1"/>
    </source>
</evidence>